<sequence>MKKMIFLFCVIASLVGCNRPEPNYEGVLMTEYGRNGINSFKIVTGAQGMLGPGSELYQVPMWEQAGDPDVVEITAKDAGVFTVDPSYTYTPIRGKGAEIVFNYKNYRIQDPETFFDNVEANVLNKRVTDAYREEARNYTTDSLMNNLGKFELSVQSRLKEEFKTKFFDLTTLTSGLKPPASMLKAVEDRNKAIQEANRVKNELETSRMLLEKAKIDAETNKVQSVGLTKEILMQQYIEMLGKTSNKVIITDGRTPVILGN</sequence>
<dbReference type="Proteomes" id="UP001324270">
    <property type="component" value="Unassembled WGS sequence"/>
</dbReference>
<feature type="coiled-coil region" evidence="1">
    <location>
        <begin position="182"/>
        <end position="216"/>
    </location>
</feature>
<gene>
    <name evidence="3" type="ORF">VJJ49_00500</name>
</gene>
<comment type="caution">
    <text evidence="3">The sequence shown here is derived from an EMBL/GenBank/DDBJ whole genome shotgun (WGS) entry which is preliminary data.</text>
</comment>
<name>A0ABU5Y5T9_9FLAO</name>
<reference evidence="3 4" key="1">
    <citation type="submission" date="2023-12" db="EMBL/GenBank/DDBJ databases">
        <title>Genomic sequences of Capnocytophaga and Parvimonas strains.</title>
        <authorList>
            <person name="Watt R.M."/>
            <person name="Wang M."/>
            <person name="Yang T."/>
            <person name="Tong W.M."/>
        </authorList>
    </citation>
    <scope>NUCLEOTIDE SEQUENCE [LARGE SCALE GENOMIC DNA]</scope>
    <source>
        <strain evidence="3 4">CCUG 13156</strain>
    </source>
</reference>
<dbReference type="EMBL" id="JAYKBV010000001">
    <property type="protein sequence ID" value="MEB3039175.1"/>
    <property type="molecule type" value="Genomic_DNA"/>
</dbReference>
<dbReference type="InterPro" id="IPR001107">
    <property type="entry name" value="Band_7"/>
</dbReference>
<dbReference type="Pfam" id="PF01145">
    <property type="entry name" value="Band_7"/>
    <property type="match status" value="1"/>
</dbReference>
<accession>A0ABU5Y5T9</accession>
<proteinExistence type="predicted"/>
<evidence type="ECO:0000313" key="3">
    <source>
        <dbReference type="EMBL" id="MEB3039175.1"/>
    </source>
</evidence>
<keyword evidence="4" id="KW-1185">Reference proteome</keyword>
<dbReference type="RefSeq" id="WP_323978576.1">
    <property type="nucleotide sequence ID" value="NZ_JAYKBV010000001.1"/>
</dbReference>
<feature type="domain" description="Band 7" evidence="2">
    <location>
        <begin position="22"/>
        <end position="205"/>
    </location>
</feature>
<evidence type="ECO:0000259" key="2">
    <source>
        <dbReference type="Pfam" id="PF01145"/>
    </source>
</evidence>
<evidence type="ECO:0000256" key="1">
    <source>
        <dbReference type="SAM" id="Coils"/>
    </source>
</evidence>
<protein>
    <submittedName>
        <fullName evidence="3">SPFH domain-containing protein</fullName>
    </submittedName>
</protein>
<keyword evidence="1" id="KW-0175">Coiled coil</keyword>
<dbReference type="PROSITE" id="PS51257">
    <property type="entry name" value="PROKAR_LIPOPROTEIN"/>
    <property type="match status" value="1"/>
</dbReference>
<organism evidence="3 4">
    <name type="scientific">Capnocytophaga gingivalis</name>
    <dbReference type="NCBI Taxonomy" id="1017"/>
    <lineage>
        <taxon>Bacteria</taxon>
        <taxon>Pseudomonadati</taxon>
        <taxon>Bacteroidota</taxon>
        <taxon>Flavobacteriia</taxon>
        <taxon>Flavobacteriales</taxon>
        <taxon>Flavobacteriaceae</taxon>
        <taxon>Capnocytophaga</taxon>
    </lineage>
</organism>
<evidence type="ECO:0000313" key="4">
    <source>
        <dbReference type="Proteomes" id="UP001324270"/>
    </source>
</evidence>